<evidence type="ECO:0000313" key="2">
    <source>
        <dbReference type="Proteomes" id="UP000289340"/>
    </source>
</evidence>
<accession>A0A445HLU7</accession>
<reference evidence="1 2" key="1">
    <citation type="submission" date="2018-09" db="EMBL/GenBank/DDBJ databases">
        <title>A high-quality reference genome of wild soybean provides a powerful tool to mine soybean genomes.</title>
        <authorList>
            <person name="Xie M."/>
            <person name="Chung C.Y.L."/>
            <person name="Li M.-W."/>
            <person name="Wong F.-L."/>
            <person name="Chan T.-F."/>
            <person name="Lam H.-M."/>
        </authorList>
    </citation>
    <scope>NUCLEOTIDE SEQUENCE [LARGE SCALE GENOMIC DNA]</scope>
    <source>
        <strain evidence="2">cv. W05</strain>
        <tissue evidence="1">Hypocotyl of etiolated seedlings</tissue>
    </source>
</reference>
<protein>
    <submittedName>
        <fullName evidence="1">Uncharacterized protein</fullName>
    </submittedName>
</protein>
<evidence type="ECO:0000313" key="1">
    <source>
        <dbReference type="EMBL" id="RZB74726.1"/>
    </source>
</evidence>
<organism evidence="1 2">
    <name type="scientific">Glycine soja</name>
    <name type="common">Wild soybean</name>
    <dbReference type="NCBI Taxonomy" id="3848"/>
    <lineage>
        <taxon>Eukaryota</taxon>
        <taxon>Viridiplantae</taxon>
        <taxon>Streptophyta</taxon>
        <taxon>Embryophyta</taxon>
        <taxon>Tracheophyta</taxon>
        <taxon>Spermatophyta</taxon>
        <taxon>Magnoliopsida</taxon>
        <taxon>eudicotyledons</taxon>
        <taxon>Gunneridae</taxon>
        <taxon>Pentapetalae</taxon>
        <taxon>rosids</taxon>
        <taxon>fabids</taxon>
        <taxon>Fabales</taxon>
        <taxon>Fabaceae</taxon>
        <taxon>Papilionoideae</taxon>
        <taxon>50 kb inversion clade</taxon>
        <taxon>NPAAA clade</taxon>
        <taxon>indigoferoid/millettioid clade</taxon>
        <taxon>Phaseoleae</taxon>
        <taxon>Glycine</taxon>
        <taxon>Glycine subgen. Soja</taxon>
    </lineage>
</organism>
<dbReference type="Proteomes" id="UP000289340">
    <property type="component" value="Chromosome 12"/>
</dbReference>
<dbReference type="AlphaFoldDB" id="A0A445HLU7"/>
<name>A0A445HLU7_GLYSO</name>
<proteinExistence type="predicted"/>
<sequence length="134" mass="14936">MALEGFGKDKMSSLDIACFGASMPHVDLDGKQGMESIEEEQEEVAINASNETILNVVNEATYVFRENDDVSGEEDNGVEDENEDVFEDDGDILQFENLRKAGIRAPQIFGFFANISDGYEKIGFYKIDLHNNIT</sequence>
<comment type="caution">
    <text evidence="1">The sequence shown here is derived from an EMBL/GenBank/DDBJ whole genome shotgun (WGS) entry which is preliminary data.</text>
</comment>
<keyword evidence="2" id="KW-1185">Reference proteome</keyword>
<gene>
    <name evidence="1" type="ORF">D0Y65_033618</name>
</gene>
<dbReference type="EMBL" id="QZWG01000012">
    <property type="protein sequence ID" value="RZB74726.1"/>
    <property type="molecule type" value="Genomic_DNA"/>
</dbReference>